<evidence type="ECO:0000256" key="8">
    <source>
        <dbReference type="ARBA" id="ARBA00023136"/>
    </source>
</evidence>
<dbReference type="GO" id="GO:0005789">
    <property type="term" value="C:endoplasmic reticulum membrane"/>
    <property type="evidence" value="ECO:0007669"/>
    <property type="project" value="UniProtKB-SubCell"/>
</dbReference>
<dbReference type="InterPro" id="IPR031468">
    <property type="entry name" value="SMP_LBD"/>
</dbReference>
<evidence type="ECO:0000313" key="11">
    <source>
        <dbReference type="Proteomes" id="UP000035642"/>
    </source>
</evidence>
<comment type="subcellular location">
    <subcellularLocation>
        <location evidence="1">Endoplasmic reticulum membrane</location>
    </subcellularLocation>
</comment>
<sequence length="460" mass="51914">MPSFPLYVAGHVTRINDNRWTRAVSDWIPPDVKRTAGRPPTRWSEFFTKSLEERYGARRVPSSSRTHRATLVCDKEKWIYWRRSSHSTVNGTTGDSSVSMHPVGTAPECLPSLAAERLSSFDDGYTAETDSNDESEPDLTRMSRANSLSDIDDFISVPVGAPSSHKRRSLYLFVRAAREKERWFHLLREACAQSKGFGRPKTRRRNSEVRFALDCPSISDTLFEDALYKRVHAQFATQISLILGCGVPQPERGSTVSVDLGTVKWKRGIPEENSDLVESINSLGTRIFFDFCRDEFWANQVKHKIQSKLATIHLPYFIEELELSSLSLGTTAPQIIGVYAPKLNDWGIWVDLEMKYAGGIRLVLQTSVNLLKLQYGAAKVEAERKLCRLTDAMARTFSHYSDEELPESPESSPDEDFGAKNNFESTSTRERTGKKIISMVERAAQSSFFQKAAKLPKVAK</sequence>
<evidence type="ECO:0000256" key="9">
    <source>
        <dbReference type="SAM" id="MobiDB-lite"/>
    </source>
</evidence>
<evidence type="ECO:0000256" key="7">
    <source>
        <dbReference type="ARBA" id="ARBA00023121"/>
    </source>
</evidence>
<evidence type="ECO:0000256" key="1">
    <source>
        <dbReference type="ARBA" id="ARBA00004586"/>
    </source>
</evidence>
<evidence type="ECO:0000256" key="3">
    <source>
        <dbReference type="ARBA" id="ARBA00022692"/>
    </source>
</evidence>
<reference evidence="11" key="1">
    <citation type="submission" date="2012-09" db="EMBL/GenBank/DDBJ databases">
        <authorList>
            <person name="Martin A.A."/>
        </authorList>
    </citation>
    <scope>NUCLEOTIDE SEQUENCE</scope>
</reference>
<dbReference type="PANTHER" id="PTHR13466:SF0">
    <property type="entry name" value="SMP-LTD DOMAIN-CONTAINING PROTEIN"/>
    <property type="match status" value="1"/>
</dbReference>
<keyword evidence="4" id="KW-0256">Endoplasmic reticulum</keyword>
<feature type="region of interest" description="Disordered" evidence="9">
    <location>
        <begin position="400"/>
        <end position="434"/>
    </location>
</feature>
<proteinExistence type="predicted"/>
<keyword evidence="6" id="KW-0445">Lipid transport</keyword>
<keyword evidence="7" id="KW-0446">Lipid-binding</keyword>
<evidence type="ECO:0000313" key="12">
    <source>
        <dbReference type="WBParaSite" id="ACAC_0000196201-mRNA-1"/>
    </source>
</evidence>
<reference evidence="12" key="2">
    <citation type="submission" date="2017-02" db="UniProtKB">
        <authorList>
            <consortium name="WormBaseParasite"/>
        </authorList>
    </citation>
    <scope>IDENTIFICATION</scope>
</reference>
<evidence type="ECO:0000256" key="5">
    <source>
        <dbReference type="ARBA" id="ARBA00022989"/>
    </source>
</evidence>
<evidence type="ECO:0000256" key="2">
    <source>
        <dbReference type="ARBA" id="ARBA00022448"/>
    </source>
</evidence>
<keyword evidence="8" id="KW-0472">Membrane</keyword>
<protein>
    <submittedName>
        <fullName evidence="12">SMP-LTD domain-containing protein</fullName>
    </submittedName>
</protein>
<dbReference type="STRING" id="6313.A0A0K0CWU3"/>
<organism evidence="11 12">
    <name type="scientific">Angiostrongylus cantonensis</name>
    <name type="common">Rat lungworm</name>
    <dbReference type="NCBI Taxonomy" id="6313"/>
    <lineage>
        <taxon>Eukaryota</taxon>
        <taxon>Metazoa</taxon>
        <taxon>Ecdysozoa</taxon>
        <taxon>Nematoda</taxon>
        <taxon>Chromadorea</taxon>
        <taxon>Rhabditida</taxon>
        <taxon>Rhabditina</taxon>
        <taxon>Rhabditomorpha</taxon>
        <taxon>Strongyloidea</taxon>
        <taxon>Metastrongylidae</taxon>
        <taxon>Angiostrongylus</taxon>
    </lineage>
</organism>
<dbReference type="PANTHER" id="PTHR13466">
    <property type="entry name" value="TEX2 PROTEIN-RELATED"/>
    <property type="match status" value="1"/>
</dbReference>
<dbReference type="AlphaFoldDB" id="A0A0K0CWU3"/>
<dbReference type="WBParaSite" id="ACAC_0000196201-mRNA-1">
    <property type="protein sequence ID" value="ACAC_0000196201-mRNA-1"/>
    <property type="gene ID" value="ACAC_0000196201"/>
</dbReference>
<keyword evidence="5" id="KW-1133">Transmembrane helix</keyword>
<evidence type="ECO:0000256" key="6">
    <source>
        <dbReference type="ARBA" id="ARBA00023055"/>
    </source>
</evidence>
<name>A0A0K0CWU3_ANGCA</name>
<keyword evidence="2" id="KW-0813">Transport</keyword>
<keyword evidence="11" id="KW-1185">Reference proteome</keyword>
<accession>A0A0K0CWU3</accession>
<evidence type="ECO:0000256" key="4">
    <source>
        <dbReference type="ARBA" id="ARBA00022824"/>
    </source>
</evidence>
<dbReference type="GO" id="GO:0008289">
    <property type="term" value="F:lipid binding"/>
    <property type="evidence" value="ECO:0007669"/>
    <property type="project" value="UniProtKB-KW"/>
</dbReference>
<keyword evidence="3" id="KW-0812">Transmembrane</keyword>
<feature type="compositionally biased region" description="Acidic residues" evidence="9">
    <location>
        <begin position="403"/>
        <end position="416"/>
    </location>
</feature>
<dbReference type="PROSITE" id="PS51847">
    <property type="entry name" value="SMP"/>
    <property type="match status" value="1"/>
</dbReference>
<dbReference type="GO" id="GO:0006869">
    <property type="term" value="P:lipid transport"/>
    <property type="evidence" value="ECO:0007669"/>
    <property type="project" value="UniProtKB-KW"/>
</dbReference>
<feature type="domain" description="SMP-LTD" evidence="10">
    <location>
        <begin position="276"/>
        <end position="460"/>
    </location>
</feature>
<evidence type="ECO:0000259" key="10">
    <source>
        <dbReference type="PROSITE" id="PS51847"/>
    </source>
</evidence>
<dbReference type="Proteomes" id="UP000035642">
    <property type="component" value="Unassembled WGS sequence"/>
</dbReference>